<feature type="coiled-coil region" evidence="4">
    <location>
        <begin position="711"/>
        <end position="738"/>
    </location>
</feature>
<dbReference type="PANTHER" id="PTHR45641:SF19">
    <property type="entry name" value="NEPHROCYSTIN-3"/>
    <property type="match status" value="1"/>
</dbReference>
<keyword evidence="6" id="KW-1185">Reference proteome</keyword>
<dbReference type="Proteomes" id="UP000887567">
    <property type="component" value="Unplaced"/>
</dbReference>
<dbReference type="Pfam" id="PF13374">
    <property type="entry name" value="TPR_10"/>
    <property type="match status" value="3"/>
</dbReference>
<evidence type="ECO:0000256" key="4">
    <source>
        <dbReference type="SAM" id="Coils"/>
    </source>
</evidence>
<evidence type="ECO:0000313" key="6">
    <source>
        <dbReference type="Proteomes" id="UP000887567"/>
    </source>
</evidence>
<dbReference type="SUPFAM" id="SSF48452">
    <property type="entry name" value="TPR-like"/>
    <property type="match status" value="3"/>
</dbReference>
<evidence type="ECO:0000256" key="3">
    <source>
        <dbReference type="PROSITE-ProRule" id="PRU00339"/>
    </source>
</evidence>
<dbReference type="KEGG" id="epa:110232651"/>
<proteinExistence type="predicted"/>
<keyword evidence="4" id="KW-0175">Coiled coil</keyword>
<dbReference type="AlphaFoldDB" id="A0A913WSP8"/>
<dbReference type="PANTHER" id="PTHR45641">
    <property type="entry name" value="TETRATRICOPEPTIDE REPEAT PROTEIN (AFU_ORTHOLOGUE AFUA_6G03870)"/>
    <property type="match status" value="1"/>
</dbReference>
<evidence type="ECO:0000256" key="1">
    <source>
        <dbReference type="ARBA" id="ARBA00022737"/>
    </source>
</evidence>
<organism evidence="5 6">
    <name type="scientific">Exaiptasia diaphana</name>
    <name type="common">Tropical sea anemone</name>
    <name type="synonym">Aiptasia pulchella</name>
    <dbReference type="NCBI Taxonomy" id="2652724"/>
    <lineage>
        <taxon>Eukaryota</taxon>
        <taxon>Metazoa</taxon>
        <taxon>Cnidaria</taxon>
        <taxon>Anthozoa</taxon>
        <taxon>Hexacorallia</taxon>
        <taxon>Actiniaria</taxon>
        <taxon>Aiptasiidae</taxon>
        <taxon>Exaiptasia</taxon>
    </lineage>
</organism>
<evidence type="ECO:0000256" key="2">
    <source>
        <dbReference type="ARBA" id="ARBA00022803"/>
    </source>
</evidence>
<accession>A0A913WSP8</accession>
<feature type="repeat" description="TPR" evidence="3">
    <location>
        <begin position="537"/>
        <end position="570"/>
    </location>
</feature>
<dbReference type="Gene3D" id="1.25.40.10">
    <property type="entry name" value="Tetratricopeptide repeat domain"/>
    <property type="match status" value="5"/>
</dbReference>
<dbReference type="InterPro" id="IPR019734">
    <property type="entry name" value="TPR_rpt"/>
</dbReference>
<feature type="repeat" description="TPR" evidence="3">
    <location>
        <begin position="453"/>
        <end position="486"/>
    </location>
</feature>
<protein>
    <recommendedName>
        <fullName evidence="7">Kinesin light chain</fullName>
    </recommendedName>
</protein>
<evidence type="ECO:0000313" key="5">
    <source>
        <dbReference type="EnsemblMetazoa" id="XP_020893527.1"/>
    </source>
</evidence>
<name>A0A913WSP8_EXADI</name>
<dbReference type="Pfam" id="PF13424">
    <property type="entry name" value="TPR_12"/>
    <property type="match status" value="3"/>
</dbReference>
<sequence length="784" mass="90389">MKPEDAVNALCTISHQFQDKDVVFEIAKALDYQPLALACTAVYMKSVCNQPWSSCLQKIYEGKREKTEKQYLETNSQVYSQTMTTAVKMALDRVVTEDEVMMFALQMLSVVAQDPIPIKYVVQYVLLCMPDEDEEFIEAHIARSSLILKSDDDQYVRVHQVVHAVLQDTVRHTVEGDCLRVAKLIKSFSQLAINDIEEPDYDFIMSIKSLTSHFVTLKEVISPNLQPFMALTKKEALCVSKCLSCCIGKVCYMNGQLKAARSYLEMSIALKEHFCSGERHLIERNTLGEILYDLQDFRKSKLCFEQALPSHHYQSINKKSGLDWRVLTNLWLTLSKKEVGEYQKAESCLNEALPYIAKLIHHADIQYAGKILNNIAMVHFYLENYAEAKKFMEEALTMDKEKYGANHPFVSEKYNDLALVLKAVGEHKTAVEYLQTAVQIGKSCYEEKHPYLSTYLGNLGNVFRELGEYEEAKKHIEEAIAIDEYIYDENNPALAIDLNNLALVFRDLRQYEEAKKCMERALGIDERIYDDNHPTLATHLNSLGLVLQDLRQYEEAKKCMERALAIDERIYDDNHPTLAIHLHNLGLVLQDLRQNEEAKKCMKRGVAIAERIYDDNHPDLAKHLNNLAMVLKDLRQNEEAKECMERAVAIDERIYDDNHPTLAIHLNNLGLVLQELRQNEEAKKCMKRAVAIDEHIYDDNHPELAKHFNNLAMVLKDLRQYEEAKKCMERAVAIAERMYDDNHPNRTLFVQNMYDLRKQTEGTNLHPTLQNLQELDVLVYMPLD</sequence>
<dbReference type="OrthoDB" id="381520at2759"/>
<dbReference type="RefSeq" id="XP_020893527.1">
    <property type="nucleotide sequence ID" value="XM_021037868.2"/>
</dbReference>
<reference evidence="5" key="1">
    <citation type="submission" date="2022-11" db="UniProtKB">
        <authorList>
            <consortium name="EnsemblMetazoa"/>
        </authorList>
    </citation>
    <scope>IDENTIFICATION</scope>
</reference>
<dbReference type="GeneID" id="110232651"/>
<keyword evidence="1" id="KW-0677">Repeat</keyword>
<feature type="repeat" description="TPR" evidence="3">
    <location>
        <begin position="369"/>
        <end position="402"/>
    </location>
</feature>
<evidence type="ECO:0008006" key="7">
    <source>
        <dbReference type="Google" id="ProtNLM"/>
    </source>
</evidence>
<dbReference type="EnsemblMetazoa" id="XM_021037868.2">
    <property type="protein sequence ID" value="XP_020893527.1"/>
    <property type="gene ID" value="LOC110232651"/>
</dbReference>
<keyword evidence="2 3" id="KW-0802">TPR repeat</keyword>
<dbReference type="PROSITE" id="PS50005">
    <property type="entry name" value="TPR"/>
    <property type="match status" value="3"/>
</dbReference>
<dbReference type="InterPro" id="IPR011990">
    <property type="entry name" value="TPR-like_helical_dom_sf"/>
</dbReference>
<dbReference type="SMART" id="SM00028">
    <property type="entry name" value="TPR"/>
    <property type="match status" value="11"/>
</dbReference>